<dbReference type="Proteomes" id="UP000248314">
    <property type="component" value="Unassembled WGS sequence"/>
</dbReference>
<organism evidence="1 2">
    <name type="scientific">Hoylesella shahii DSM 15611 = JCM 12083</name>
    <dbReference type="NCBI Taxonomy" id="1122991"/>
    <lineage>
        <taxon>Bacteria</taxon>
        <taxon>Pseudomonadati</taxon>
        <taxon>Bacteroidota</taxon>
        <taxon>Bacteroidia</taxon>
        <taxon>Bacteroidales</taxon>
        <taxon>Prevotellaceae</taxon>
        <taxon>Hoylesella</taxon>
    </lineage>
</organism>
<name>A0A318I5R7_9BACT</name>
<dbReference type="STRING" id="1122991.GCA_000613445_00630"/>
<dbReference type="AlphaFoldDB" id="A0A318I5R7"/>
<sequence>MAHQIRGKIIEKKRYNRIKCSKIRLFLHRETNNITFKTAFSGCCNLCFSTCNTGSEFIKLKRYGQCSHIFAHLSAT</sequence>
<keyword evidence="2" id="KW-1185">Reference proteome</keyword>
<dbReference type="EMBL" id="QJJX01000043">
    <property type="protein sequence ID" value="PXX18966.1"/>
    <property type="molecule type" value="Genomic_DNA"/>
</dbReference>
<protein>
    <submittedName>
        <fullName evidence="1">Uncharacterized protein</fullName>
    </submittedName>
</protein>
<gene>
    <name evidence="1" type="ORF">EJ73_02505</name>
</gene>
<reference evidence="1 2" key="1">
    <citation type="submission" date="2018-05" db="EMBL/GenBank/DDBJ databases">
        <title>Genomic Encyclopedia of Type Strains, Phase I: the one thousand microbial genomes (KMG-I) project.</title>
        <authorList>
            <person name="Kyrpides N."/>
        </authorList>
    </citation>
    <scope>NUCLEOTIDE SEQUENCE [LARGE SCALE GENOMIC DNA]</scope>
    <source>
        <strain evidence="1 2">DSM 15611</strain>
    </source>
</reference>
<comment type="caution">
    <text evidence="1">The sequence shown here is derived from an EMBL/GenBank/DDBJ whole genome shotgun (WGS) entry which is preliminary data.</text>
</comment>
<proteinExistence type="predicted"/>
<accession>A0A318I5R7</accession>
<evidence type="ECO:0000313" key="1">
    <source>
        <dbReference type="EMBL" id="PXX18966.1"/>
    </source>
</evidence>
<evidence type="ECO:0000313" key="2">
    <source>
        <dbReference type="Proteomes" id="UP000248314"/>
    </source>
</evidence>